<dbReference type="STRING" id="1122184.SAMN02745176_01470"/>
<proteinExistence type="predicted"/>
<accession>A0A1M6E7T2</accession>
<dbReference type="InterPro" id="IPR002933">
    <property type="entry name" value="Peptidase_M20"/>
</dbReference>
<feature type="binding site" evidence="1">
    <location>
        <position position="392"/>
    </location>
    <ligand>
        <name>Mn(2+)</name>
        <dbReference type="ChEBI" id="CHEBI:29035"/>
        <label>2</label>
    </ligand>
</feature>
<feature type="binding site" evidence="1">
    <location>
        <position position="137"/>
    </location>
    <ligand>
        <name>Mn(2+)</name>
        <dbReference type="ChEBI" id="CHEBI:29035"/>
        <label>2</label>
    </ligand>
</feature>
<dbReference type="PANTHER" id="PTHR30575">
    <property type="entry name" value="PEPTIDASE M20"/>
    <property type="match status" value="1"/>
</dbReference>
<feature type="binding site" evidence="1">
    <location>
        <position position="139"/>
    </location>
    <ligand>
        <name>Mn(2+)</name>
        <dbReference type="ChEBI" id="CHEBI:29035"/>
        <label>2</label>
    </ligand>
</feature>
<dbReference type="PIRSF" id="PIRSF005962">
    <property type="entry name" value="Pept_M20D_amidohydro"/>
    <property type="match status" value="1"/>
</dbReference>
<dbReference type="AlphaFoldDB" id="A0A1M6E7T2"/>
<dbReference type="OrthoDB" id="9776731at2"/>
<comment type="cofactor">
    <cofactor evidence="1">
        <name>Mn(2+)</name>
        <dbReference type="ChEBI" id="CHEBI:29035"/>
    </cofactor>
    <text evidence="1">The Mn(2+) ion enhances activity.</text>
</comment>
<dbReference type="Gene3D" id="3.40.630.10">
    <property type="entry name" value="Zn peptidases"/>
    <property type="match status" value="2"/>
</dbReference>
<evidence type="ECO:0000313" key="4">
    <source>
        <dbReference type="Proteomes" id="UP000184442"/>
    </source>
</evidence>
<keyword evidence="1" id="KW-0464">Manganese</keyword>
<dbReference type="PANTHER" id="PTHR30575:SF3">
    <property type="entry name" value="PEPTIDASE M20 DIMERISATION DOMAIN-CONTAINING PROTEIN"/>
    <property type="match status" value="1"/>
</dbReference>
<protein>
    <submittedName>
        <fullName evidence="3">Aminobenzoyl-glutamate utilization protein A</fullName>
    </submittedName>
</protein>
<dbReference type="InterPro" id="IPR011650">
    <property type="entry name" value="Peptidase_M20_dimer"/>
</dbReference>
<evidence type="ECO:0000256" key="1">
    <source>
        <dbReference type="PIRSR" id="PIRSR005962-1"/>
    </source>
</evidence>
<feature type="binding site" evidence="1">
    <location>
        <position position="197"/>
    </location>
    <ligand>
        <name>Mn(2+)</name>
        <dbReference type="ChEBI" id="CHEBI:29035"/>
        <label>2</label>
    </ligand>
</feature>
<gene>
    <name evidence="3" type="ORF">SAMN02745176_01470</name>
</gene>
<dbReference type="GO" id="GO:0046872">
    <property type="term" value="F:metal ion binding"/>
    <property type="evidence" value="ECO:0007669"/>
    <property type="project" value="UniProtKB-KW"/>
</dbReference>
<dbReference type="GO" id="GO:0005737">
    <property type="term" value="C:cytoplasm"/>
    <property type="evidence" value="ECO:0007669"/>
    <property type="project" value="TreeGrafter"/>
</dbReference>
<dbReference type="SUPFAM" id="SSF53187">
    <property type="entry name" value="Zn-dependent exopeptidases"/>
    <property type="match status" value="1"/>
</dbReference>
<evidence type="ECO:0000259" key="2">
    <source>
        <dbReference type="Pfam" id="PF07687"/>
    </source>
</evidence>
<evidence type="ECO:0000313" key="3">
    <source>
        <dbReference type="EMBL" id="SHI81439.1"/>
    </source>
</evidence>
<dbReference type="GO" id="GO:0016805">
    <property type="term" value="F:dipeptidase activity"/>
    <property type="evidence" value="ECO:0007669"/>
    <property type="project" value="TreeGrafter"/>
</dbReference>
<feature type="domain" description="Peptidase M20 dimerisation" evidence="2">
    <location>
        <begin position="221"/>
        <end position="308"/>
    </location>
</feature>
<feature type="binding site" evidence="1">
    <location>
        <position position="173"/>
    </location>
    <ligand>
        <name>Mn(2+)</name>
        <dbReference type="ChEBI" id="CHEBI:29035"/>
        <label>1</label>
    </ligand>
</feature>
<dbReference type="GO" id="GO:0046657">
    <property type="term" value="P:folic acid catabolic process"/>
    <property type="evidence" value="ECO:0007669"/>
    <property type="project" value="TreeGrafter"/>
</dbReference>
<dbReference type="Pfam" id="PF07687">
    <property type="entry name" value="M20_dimer"/>
    <property type="match status" value="1"/>
</dbReference>
<keyword evidence="1" id="KW-0479">Metal-binding</keyword>
<organism evidence="3 4">
    <name type="scientific">Lutispora thermophila DSM 19022</name>
    <dbReference type="NCBI Taxonomy" id="1122184"/>
    <lineage>
        <taxon>Bacteria</taxon>
        <taxon>Bacillati</taxon>
        <taxon>Bacillota</taxon>
        <taxon>Clostridia</taxon>
        <taxon>Lutisporales</taxon>
        <taxon>Lutisporaceae</taxon>
        <taxon>Lutispora</taxon>
    </lineage>
</organism>
<keyword evidence="4" id="KW-1185">Reference proteome</keyword>
<dbReference type="SUPFAM" id="SSF55031">
    <property type="entry name" value="Bacterial exopeptidase dimerisation domain"/>
    <property type="match status" value="1"/>
</dbReference>
<dbReference type="RefSeq" id="WP_073025574.1">
    <property type="nucleotide sequence ID" value="NZ_FQZS01000008.1"/>
</dbReference>
<name>A0A1M6E7T2_9FIRM</name>
<dbReference type="EMBL" id="FQZS01000008">
    <property type="protein sequence ID" value="SHI81439.1"/>
    <property type="molecule type" value="Genomic_DNA"/>
</dbReference>
<dbReference type="Pfam" id="PF01546">
    <property type="entry name" value="Peptidase_M20"/>
    <property type="match status" value="1"/>
</dbReference>
<dbReference type="InterPro" id="IPR036264">
    <property type="entry name" value="Bact_exopeptidase_dim_dom"/>
</dbReference>
<dbReference type="InterPro" id="IPR052030">
    <property type="entry name" value="Peptidase_M20/M20A_hydrolases"/>
</dbReference>
<dbReference type="GO" id="GO:0071713">
    <property type="term" value="F:para-aminobenzoyl-glutamate hydrolase activity"/>
    <property type="evidence" value="ECO:0007669"/>
    <property type="project" value="TreeGrafter"/>
</dbReference>
<reference evidence="3 4" key="1">
    <citation type="submission" date="2016-11" db="EMBL/GenBank/DDBJ databases">
        <authorList>
            <person name="Jaros S."/>
            <person name="Januszkiewicz K."/>
            <person name="Wedrychowicz H."/>
        </authorList>
    </citation>
    <scope>NUCLEOTIDE SEQUENCE [LARGE SCALE GENOMIC DNA]</scope>
    <source>
        <strain evidence="3 4">DSM 19022</strain>
    </source>
</reference>
<dbReference type="InterPro" id="IPR017439">
    <property type="entry name" value="Amidohydrolase"/>
</dbReference>
<dbReference type="Proteomes" id="UP000184442">
    <property type="component" value="Unassembled WGS sequence"/>
</dbReference>
<dbReference type="NCBIfam" id="TIGR01891">
    <property type="entry name" value="amidohydrolases"/>
    <property type="match status" value="1"/>
</dbReference>
<sequence length="418" mass="46531">MDNKYQKLIDWRREFHKCAETGWLEFETTIKIIKYLRYFGYEVKYGKEIHGERMGLPDMDIIRKHRETIKEDADFDISEILDGYTGAVAILDTHKEGPVIAMRFDIDANAIEESKDEDHRPNREGFASRNTNAMHACGHDGHIALGLAVAEELVKEKHHLSGKFILIFQPAEEGVRGAKSIVESGMLKDVDYLISGHIGLGAEKNEVVCGTTGFLATSKLDIYFEGKPAHAGANPEAGKNALLAACSCALNLHTLTQFGSGMSRLNVGVLKAGTARNIVPHKAYMEIETRGENEDVNSLLLQKVHYIIEGSAKSFDVKFKIVESGGAPAYNNCDKNFIDELIQVLTKKNIKVTTGKSLGASEDITHMMNEVEKNRGKSVYLMFGTKLAAPHHHNRFDFDESVLSLAYDAFLEIIRSLL</sequence>